<dbReference type="EMBL" id="SRMA01025462">
    <property type="protein sequence ID" value="TRY94315.1"/>
    <property type="molecule type" value="Genomic_DNA"/>
</dbReference>
<dbReference type="Proteomes" id="UP000316079">
    <property type="component" value="Unassembled WGS sequence"/>
</dbReference>
<evidence type="ECO:0000313" key="1">
    <source>
        <dbReference type="EMBL" id="TRY94315.1"/>
    </source>
</evidence>
<comment type="caution">
    <text evidence="1">The sequence shown here is derived from an EMBL/GenBank/DDBJ whole genome shotgun (WGS) entry which is preliminary data.</text>
</comment>
<dbReference type="AlphaFoldDB" id="A0A553QWH6"/>
<accession>A0A553QWH6</accession>
<keyword evidence="2" id="KW-1185">Reference proteome</keyword>
<gene>
    <name evidence="1" type="ORF">DNTS_030394</name>
</gene>
<reference evidence="1 2" key="1">
    <citation type="journal article" date="2019" name="Sci. Data">
        <title>Hybrid genome assembly and annotation of Danionella translucida.</title>
        <authorList>
            <person name="Kadobianskyi M."/>
            <person name="Schulze L."/>
            <person name="Schuelke M."/>
            <person name="Judkewitz B."/>
        </authorList>
    </citation>
    <scope>NUCLEOTIDE SEQUENCE [LARGE SCALE GENOMIC DNA]</scope>
    <source>
        <strain evidence="1 2">Bolton</strain>
    </source>
</reference>
<protein>
    <submittedName>
        <fullName evidence="1">Uncharacterized protein</fullName>
    </submittedName>
</protein>
<evidence type="ECO:0000313" key="2">
    <source>
        <dbReference type="Proteomes" id="UP000316079"/>
    </source>
</evidence>
<name>A0A553QWH6_9TELE</name>
<sequence length="73" mass="8589">MWVQEFVHTQIPEKDFLTQWEDFLSLLASAIQYLDEGRQRRLQIREMEAKSTLIALLENDCYIDSSAPHGFKS</sequence>
<organism evidence="1 2">
    <name type="scientific">Danionella cerebrum</name>
    <dbReference type="NCBI Taxonomy" id="2873325"/>
    <lineage>
        <taxon>Eukaryota</taxon>
        <taxon>Metazoa</taxon>
        <taxon>Chordata</taxon>
        <taxon>Craniata</taxon>
        <taxon>Vertebrata</taxon>
        <taxon>Euteleostomi</taxon>
        <taxon>Actinopterygii</taxon>
        <taxon>Neopterygii</taxon>
        <taxon>Teleostei</taxon>
        <taxon>Ostariophysi</taxon>
        <taxon>Cypriniformes</taxon>
        <taxon>Danionidae</taxon>
        <taxon>Danioninae</taxon>
        <taxon>Danionella</taxon>
    </lineage>
</organism>
<proteinExistence type="predicted"/>